<dbReference type="RefSeq" id="WP_072896589.1">
    <property type="nucleotide sequence ID" value="NZ_FQWZ01000003.1"/>
</dbReference>
<evidence type="ECO:0008006" key="4">
    <source>
        <dbReference type="Google" id="ProtNLM"/>
    </source>
</evidence>
<name>A0A1M5NDI0_9GAMM</name>
<gene>
    <name evidence="2" type="ORF">SAMN04488068_1793</name>
</gene>
<proteinExistence type="predicted"/>
<evidence type="ECO:0000313" key="3">
    <source>
        <dbReference type="Proteomes" id="UP000199758"/>
    </source>
</evidence>
<feature type="signal peptide" evidence="1">
    <location>
        <begin position="1"/>
        <end position="27"/>
    </location>
</feature>
<sequence length="832" mass="90258">MYKGKLTGIARGAAMLAASVGAGQAQAIETKFDVFGQNVDAVFNNTVTFGASWRVENRADDLVGKSNLNPSVCSGVFQSCQGLHRNQIYPSERLRNAPGMASTNFDDGNLNYDRGDITQAPLKISQDFRFLFGNYGIFLRGIGIYDPANIYDFETNNPNLITAENADRVGITGDRGISNRYFNRVYGPGESVSGRRSEEERQQIGLRYDILDANFFGSVPYMDGERELVFRVGRQTVNWGQSTVAVINSVNQAQPVNANALYRLGFGLLEELYVPVGMVRMSTEVYSGITAEAYYQFEWRPIEIPTPGSYMSFVDIGTGNLRDNVAVHFGGSADDPDMVGNPLDNPLTLITPTSLSVERIQDNNARHQGQFGVGFKYYAENINDGTEFGVYAMNYHSKLPYVSFYATDASCARAEGNAMGINARNTSEFFAACANLPVTAASASSQVLLDATSLAIQRPGILSELGLVGNNPLGLANALLPRPGMADGDAVPFDTAKLQIEYPENLQLYGVDFTTTFGEYSFQGEISYRPNVPLQVALVDLAFASFGPTLTRCHDASVGCAGASSTIGFNEAGDYVVYDDNNFVDANGNNPFADTVNLVVGAAPGSARSFPNFISPYRGIAVGENAPNSYIRGWIPGKVAQYNLGATRVLGASENWIGADQVILIYELAATHVLNMPDFDELQIEGPFTATTHASAGADGSGADGSRLACSTNPSCSVGPDGLRFNPFQARRDSFADAFSWGYRIVGRIGYESVLPGISIQPLFIWQQDIQGNSPGPAGNFVEGRKQLNLLLETRYDKSFAFTIAYNAFLGGGQDNLYRDRDNLGFFVKYQF</sequence>
<dbReference type="Pfam" id="PF06980">
    <property type="entry name" value="DUF1302"/>
    <property type="match status" value="1"/>
</dbReference>
<reference evidence="2 3" key="1">
    <citation type="submission" date="2016-11" db="EMBL/GenBank/DDBJ databases">
        <authorList>
            <person name="Jaros S."/>
            <person name="Januszkiewicz K."/>
            <person name="Wedrychowicz H."/>
        </authorList>
    </citation>
    <scope>NUCLEOTIDE SEQUENCE [LARGE SCALE GENOMIC DNA]</scope>
    <source>
        <strain evidence="2 3">CGMCC 1.7049</strain>
    </source>
</reference>
<accession>A0A1M5NDI0</accession>
<dbReference type="EMBL" id="FQWZ01000003">
    <property type="protein sequence ID" value="SHG87515.1"/>
    <property type="molecule type" value="Genomic_DNA"/>
</dbReference>
<protein>
    <recommendedName>
        <fullName evidence="4">DUF1302 domain-containing protein</fullName>
    </recommendedName>
</protein>
<keyword evidence="1" id="KW-0732">Signal</keyword>
<evidence type="ECO:0000313" key="2">
    <source>
        <dbReference type="EMBL" id="SHG87515.1"/>
    </source>
</evidence>
<keyword evidence="3" id="KW-1185">Reference proteome</keyword>
<dbReference type="InterPro" id="IPR010727">
    <property type="entry name" value="DUF1302"/>
</dbReference>
<evidence type="ECO:0000256" key="1">
    <source>
        <dbReference type="SAM" id="SignalP"/>
    </source>
</evidence>
<dbReference type="STRING" id="490188.SAMN04488068_1793"/>
<organism evidence="2 3">
    <name type="scientific">Hydrocarboniphaga daqingensis</name>
    <dbReference type="NCBI Taxonomy" id="490188"/>
    <lineage>
        <taxon>Bacteria</taxon>
        <taxon>Pseudomonadati</taxon>
        <taxon>Pseudomonadota</taxon>
        <taxon>Gammaproteobacteria</taxon>
        <taxon>Nevskiales</taxon>
        <taxon>Nevskiaceae</taxon>
        <taxon>Hydrocarboniphaga</taxon>
    </lineage>
</organism>
<feature type="chain" id="PRO_5012883762" description="DUF1302 domain-containing protein" evidence="1">
    <location>
        <begin position="28"/>
        <end position="832"/>
    </location>
</feature>
<dbReference type="Proteomes" id="UP000199758">
    <property type="component" value="Unassembled WGS sequence"/>
</dbReference>
<dbReference type="AlphaFoldDB" id="A0A1M5NDI0"/>